<dbReference type="Pfam" id="PF19300">
    <property type="entry name" value="BPD_transp_1_N"/>
    <property type="match status" value="1"/>
</dbReference>
<dbReference type="Proteomes" id="UP000789833">
    <property type="component" value="Unassembled WGS sequence"/>
</dbReference>
<keyword evidence="4 7" id="KW-0812">Transmembrane</keyword>
<comment type="caution">
    <text evidence="9">The sequence shown here is derived from an EMBL/GenBank/DDBJ whole genome shotgun (WGS) entry which is preliminary data.</text>
</comment>
<feature type="transmembrane region" description="Helical" evidence="7">
    <location>
        <begin position="184"/>
        <end position="204"/>
    </location>
</feature>
<feature type="transmembrane region" description="Helical" evidence="7">
    <location>
        <begin position="453"/>
        <end position="475"/>
    </location>
</feature>
<dbReference type="CDD" id="cd06261">
    <property type="entry name" value="TM_PBP2"/>
    <property type="match status" value="1"/>
</dbReference>
<feature type="transmembrane region" description="Helical" evidence="7">
    <location>
        <begin position="154"/>
        <end position="172"/>
    </location>
</feature>
<evidence type="ECO:0000313" key="9">
    <source>
        <dbReference type="EMBL" id="CAG9620386.1"/>
    </source>
</evidence>
<evidence type="ECO:0000256" key="2">
    <source>
        <dbReference type="ARBA" id="ARBA00022448"/>
    </source>
</evidence>
<dbReference type="PANTHER" id="PTHR30465">
    <property type="entry name" value="INNER MEMBRANE ABC TRANSPORTER"/>
    <property type="match status" value="1"/>
</dbReference>
<feature type="transmembrane region" description="Helical" evidence="7">
    <location>
        <begin position="37"/>
        <end position="56"/>
    </location>
</feature>
<dbReference type="EMBL" id="CAKJTJ010000004">
    <property type="protein sequence ID" value="CAG9620386.1"/>
    <property type="molecule type" value="Genomic_DNA"/>
</dbReference>
<feature type="domain" description="ABC transmembrane type-1" evidence="8">
    <location>
        <begin position="270"/>
        <end position="472"/>
    </location>
</feature>
<feature type="transmembrane region" description="Helical" evidence="7">
    <location>
        <begin position="344"/>
        <end position="365"/>
    </location>
</feature>
<sequence>MEAVKSQNQKHLTSSTKAGNGLQQSYEKLCLAPVYRWLVYVVGFPVVLIVALLYVIKKKEDPYLKMYEKVKKSFEEKGRFEQLAATYKLQHQRKQSFFQQVSHSENISKEAMRWANETYQKEINAEVAKLLQTAGKQRVTFDTTFTELLENRRFVLLTFVPGLIMYVLLYLLGNPYIKFIGERLAMSVFVVIGVAFLVFTILYISPFNPAANILGESATREQIAAFNHLYGLDQPYFVQLWNALKGIVTFDLGKSFTGNEDVVDSIMRRFPITMVLAVLSLLMAIMIAIPIGIIAATKPNSFFDYTFMFIALIGLSIPNFWQGLIFILNFSIKLQWLPATFSPNNWLSIIMPAVVLGTALTASIARMTRSSTLEIIHEDYMVTAKAKGLTKQRVLWKHGVRNAMIPIITVIGLLFGGMLGGAAVTEKVFNISGLGSFIVDKQFIPDIPSVMGGVVYIAITISLVNLLIDVLYAFFDPRIRTKMKH</sequence>
<comment type="subcellular location">
    <subcellularLocation>
        <location evidence="1 7">Cell membrane</location>
        <topology evidence="1 7">Multi-pass membrane protein</topology>
    </subcellularLocation>
</comment>
<dbReference type="InterPro" id="IPR000515">
    <property type="entry name" value="MetI-like"/>
</dbReference>
<feature type="transmembrane region" description="Helical" evidence="7">
    <location>
        <begin position="272"/>
        <end position="295"/>
    </location>
</feature>
<dbReference type="InterPro" id="IPR035906">
    <property type="entry name" value="MetI-like_sf"/>
</dbReference>
<evidence type="ECO:0000259" key="8">
    <source>
        <dbReference type="PROSITE" id="PS50928"/>
    </source>
</evidence>
<gene>
    <name evidence="9" type="ORF">BACCIP111883_01154</name>
</gene>
<keyword evidence="6 7" id="KW-0472">Membrane</keyword>
<dbReference type="SUPFAM" id="SSF161098">
    <property type="entry name" value="MetI-like"/>
    <property type="match status" value="1"/>
</dbReference>
<evidence type="ECO:0000313" key="10">
    <source>
        <dbReference type="Proteomes" id="UP000789833"/>
    </source>
</evidence>
<dbReference type="PROSITE" id="PS50928">
    <property type="entry name" value="ABC_TM1"/>
    <property type="match status" value="1"/>
</dbReference>
<feature type="transmembrane region" description="Helical" evidence="7">
    <location>
        <begin position="307"/>
        <end position="332"/>
    </location>
</feature>
<evidence type="ECO:0000256" key="1">
    <source>
        <dbReference type="ARBA" id="ARBA00004651"/>
    </source>
</evidence>
<evidence type="ECO:0000256" key="3">
    <source>
        <dbReference type="ARBA" id="ARBA00022475"/>
    </source>
</evidence>
<dbReference type="PANTHER" id="PTHR30465:SF0">
    <property type="entry name" value="OLIGOPEPTIDE TRANSPORT SYSTEM PERMEASE PROTEIN APPB"/>
    <property type="match status" value="1"/>
</dbReference>
<feature type="transmembrane region" description="Helical" evidence="7">
    <location>
        <begin position="403"/>
        <end position="424"/>
    </location>
</feature>
<name>A0ABN8A5K6_9BACI</name>
<dbReference type="Gene3D" id="1.10.3720.10">
    <property type="entry name" value="MetI-like"/>
    <property type="match status" value="1"/>
</dbReference>
<keyword evidence="10" id="KW-1185">Reference proteome</keyword>
<comment type="similarity">
    <text evidence="7">Belongs to the binding-protein-dependent transport system permease family.</text>
</comment>
<accession>A0ABN8A5K6</accession>
<evidence type="ECO:0000256" key="4">
    <source>
        <dbReference type="ARBA" id="ARBA00022692"/>
    </source>
</evidence>
<evidence type="ECO:0000256" key="6">
    <source>
        <dbReference type="ARBA" id="ARBA00023136"/>
    </source>
</evidence>
<evidence type="ECO:0000256" key="7">
    <source>
        <dbReference type="RuleBase" id="RU363032"/>
    </source>
</evidence>
<keyword evidence="3" id="KW-1003">Cell membrane</keyword>
<keyword evidence="2 7" id="KW-0813">Transport</keyword>
<dbReference type="InterPro" id="IPR045621">
    <property type="entry name" value="BPD_transp_1_N"/>
</dbReference>
<dbReference type="RefSeq" id="WP_230500315.1">
    <property type="nucleotide sequence ID" value="NZ_CAKJTJ010000004.1"/>
</dbReference>
<dbReference type="Pfam" id="PF00528">
    <property type="entry name" value="BPD_transp_1"/>
    <property type="match status" value="1"/>
</dbReference>
<organism evidence="9 10">
    <name type="scientific">Sutcliffiella rhizosphaerae</name>
    <dbReference type="NCBI Taxonomy" id="2880967"/>
    <lineage>
        <taxon>Bacteria</taxon>
        <taxon>Bacillati</taxon>
        <taxon>Bacillota</taxon>
        <taxon>Bacilli</taxon>
        <taxon>Bacillales</taxon>
        <taxon>Bacillaceae</taxon>
        <taxon>Sutcliffiella</taxon>
    </lineage>
</organism>
<protein>
    <recommendedName>
        <fullName evidence="8">ABC transmembrane type-1 domain-containing protein</fullName>
    </recommendedName>
</protein>
<proteinExistence type="inferred from homology"/>
<reference evidence="9 10" key="1">
    <citation type="submission" date="2021-10" db="EMBL/GenBank/DDBJ databases">
        <authorList>
            <person name="Criscuolo A."/>
        </authorList>
    </citation>
    <scope>NUCLEOTIDE SEQUENCE [LARGE SCALE GENOMIC DNA]</scope>
    <source>
        <strain evidence="10">CIP 111883</strain>
    </source>
</reference>
<keyword evidence="5 7" id="KW-1133">Transmembrane helix</keyword>
<evidence type="ECO:0000256" key="5">
    <source>
        <dbReference type="ARBA" id="ARBA00022989"/>
    </source>
</evidence>